<dbReference type="PANTHER" id="PTHR30469">
    <property type="entry name" value="MULTIDRUG RESISTANCE PROTEIN MDTA"/>
    <property type="match status" value="1"/>
</dbReference>
<evidence type="ECO:0000256" key="3">
    <source>
        <dbReference type="ARBA" id="ARBA00022448"/>
    </source>
</evidence>
<keyword evidence="10" id="KW-1185">Reference proteome</keyword>
<dbReference type="Gene3D" id="2.40.30.170">
    <property type="match status" value="1"/>
</dbReference>
<dbReference type="GO" id="GO:1990281">
    <property type="term" value="C:efflux pump complex"/>
    <property type="evidence" value="ECO:0007669"/>
    <property type="project" value="TreeGrafter"/>
</dbReference>
<feature type="domain" description="Multidrug resistance protein MdtA-like barrel-sandwich hybrid" evidence="7">
    <location>
        <begin position="76"/>
        <end position="225"/>
    </location>
</feature>
<dbReference type="KEGG" id="ddu:GF1_28200"/>
<dbReference type="GO" id="GO:0015562">
    <property type="term" value="F:efflux transmembrane transporter activity"/>
    <property type="evidence" value="ECO:0007669"/>
    <property type="project" value="InterPro"/>
</dbReference>
<evidence type="ECO:0000259" key="7">
    <source>
        <dbReference type="Pfam" id="PF25917"/>
    </source>
</evidence>
<keyword evidence="6" id="KW-0472">Membrane</keyword>
<dbReference type="InterPro" id="IPR058625">
    <property type="entry name" value="MdtA-like_BSH"/>
</dbReference>
<dbReference type="Gene3D" id="1.10.287.470">
    <property type="entry name" value="Helix hairpin bin"/>
    <property type="match status" value="1"/>
</dbReference>
<keyword evidence="4" id="KW-0175">Coiled coil</keyword>
<feature type="region of interest" description="Disordered" evidence="5">
    <location>
        <begin position="399"/>
        <end position="418"/>
    </location>
</feature>
<reference evidence="9" key="1">
    <citation type="submission" date="2020-12" db="EMBL/GenBank/DDBJ databases">
        <title>Desulfobium dissulfuricans gen. nov., sp. nov., a novel mesophilic, sulfate-reducing bacterium isolated from a deep-sea hydrothermal vent.</title>
        <authorList>
            <person name="Hashimoto Y."/>
            <person name="Tame A."/>
            <person name="Sawayama S."/>
            <person name="Miyazaki J."/>
            <person name="Takai K."/>
            <person name="Nakagawa S."/>
        </authorList>
    </citation>
    <scope>NUCLEOTIDE SEQUENCE</scope>
    <source>
        <strain evidence="9">GF1</strain>
    </source>
</reference>
<dbReference type="Pfam" id="PF25967">
    <property type="entry name" value="RND-MFP_C"/>
    <property type="match status" value="1"/>
</dbReference>
<evidence type="ECO:0000256" key="1">
    <source>
        <dbReference type="ARBA" id="ARBA00004196"/>
    </source>
</evidence>
<evidence type="ECO:0000256" key="2">
    <source>
        <dbReference type="ARBA" id="ARBA00009477"/>
    </source>
</evidence>
<accession>A0A915XJ34</accession>
<protein>
    <submittedName>
        <fullName evidence="9">Hemolysin D</fullName>
    </submittedName>
</protein>
<dbReference type="AlphaFoldDB" id="A0A915XJ34"/>
<keyword evidence="3" id="KW-0813">Transport</keyword>
<dbReference type="NCBIfam" id="TIGR01730">
    <property type="entry name" value="RND_mfp"/>
    <property type="match status" value="1"/>
</dbReference>
<evidence type="ECO:0000256" key="5">
    <source>
        <dbReference type="SAM" id="MobiDB-lite"/>
    </source>
</evidence>
<dbReference type="InterPro" id="IPR006143">
    <property type="entry name" value="RND_pump_MFP"/>
</dbReference>
<evidence type="ECO:0000256" key="6">
    <source>
        <dbReference type="SAM" id="Phobius"/>
    </source>
</evidence>
<dbReference type="Proteomes" id="UP001063350">
    <property type="component" value="Chromosome"/>
</dbReference>
<feature type="coiled-coil region" evidence="4">
    <location>
        <begin position="124"/>
        <end position="190"/>
    </location>
</feature>
<comment type="subcellular location">
    <subcellularLocation>
        <location evidence="1">Cell envelope</location>
    </subcellularLocation>
</comment>
<dbReference type="PANTHER" id="PTHR30469:SF15">
    <property type="entry name" value="HLYD FAMILY OF SECRETION PROTEINS"/>
    <property type="match status" value="1"/>
</dbReference>
<dbReference type="Gene3D" id="2.40.50.100">
    <property type="match status" value="1"/>
</dbReference>
<keyword evidence="6" id="KW-1133">Transmembrane helix</keyword>
<evidence type="ECO:0000259" key="8">
    <source>
        <dbReference type="Pfam" id="PF25967"/>
    </source>
</evidence>
<gene>
    <name evidence="9" type="ORF">GF1_28200</name>
</gene>
<proteinExistence type="inferred from homology"/>
<dbReference type="Pfam" id="PF25917">
    <property type="entry name" value="BSH_RND"/>
    <property type="match status" value="1"/>
</dbReference>
<evidence type="ECO:0000313" key="10">
    <source>
        <dbReference type="Proteomes" id="UP001063350"/>
    </source>
</evidence>
<feature type="transmembrane region" description="Helical" evidence="6">
    <location>
        <begin position="12"/>
        <end position="31"/>
    </location>
</feature>
<comment type="similarity">
    <text evidence="2">Belongs to the membrane fusion protein (MFP) (TC 8.A.1) family.</text>
</comment>
<name>A0A915XJ34_9BACT</name>
<dbReference type="EMBL" id="AP024233">
    <property type="protein sequence ID" value="BCO10444.1"/>
    <property type="molecule type" value="Genomic_DNA"/>
</dbReference>
<feature type="domain" description="Multidrug resistance protein MdtA-like C-terminal permuted SH3" evidence="8">
    <location>
        <begin position="329"/>
        <end position="385"/>
    </location>
</feature>
<dbReference type="Gene3D" id="2.40.420.20">
    <property type="match status" value="1"/>
</dbReference>
<evidence type="ECO:0000313" key="9">
    <source>
        <dbReference type="EMBL" id="BCO10444.1"/>
    </source>
</evidence>
<keyword evidence="6" id="KW-0812">Transmembrane</keyword>
<dbReference type="InterPro" id="IPR058627">
    <property type="entry name" value="MdtA-like_C"/>
</dbReference>
<sequence>MNTTQPSPSLLLRLILCLLILGGGAGGFVLLQKMKKPPRHNAPGEHALPVEVMAVQPGQVTISLDGYGEIRSRSRVEISAEVSGRVVSVYGRERDGRGDLESGVEVQAGEVLVVIDDSDYRLEYETARDRLEILERDQVLARRELERVRELYKRNRAGTITSVDRAESNYNAVRNQIRQLEQAMRLARLRMDRCVIRAPFTCRIAEVQVEEGSYVSPGRKFFTLVDDRDLEIEVGLDSREAARWLRFDGRAGDGYWFGTPLPVTGRVQWVEDARVQGQAVVDRVVRFDPKSRTVVVALRLSAKPDSGTGVPLVEGMYCRVAIPGTALENVFVLPRRAVTFDNRVYVAVDGRLQTRQVEVARVEEERALVTAGLKPGDLVITTRLENPLENALLSISSVSETDGVSETDDIPSPSGEHP</sequence>
<organism evidence="9 10">
    <name type="scientific">Desulfolithobacter dissulfuricans</name>
    <dbReference type="NCBI Taxonomy" id="2795293"/>
    <lineage>
        <taxon>Bacteria</taxon>
        <taxon>Pseudomonadati</taxon>
        <taxon>Thermodesulfobacteriota</taxon>
        <taxon>Desulfobulbia</taxon>
        <taxon>Desulfobulbales</taxon>
        <taxon>Desulfobulbaceae</taxon>
        <taxon>Desulfolithobacter</taxon>
    </lineage>
</organism>
<dbReference type="SUPFAM" id="SSF111369">
    <property type="entry name" value="HlyD-like secretion proteins"/>
    <property type="match status" value="1"/>
</dbReference>
<evidence type="ECO:0000256" key="4">
    <source>
        <dbReference type="SAM" id="Coils"/>
    </source>
</evidence>